<dbReference type="SUPFAM" id="SSF82199">
    <property type="entry name" value="SET domain"/>
    <property type="match status" value="1"/>
</dbReference>
<evidence type="ECO:0000313" key="3">
    <source>
        <dbReference type="Proteomes" id="UP000217289"/>
    </source>
</evidence>
<dbReference type="GO" id="GO:0032259">
    <property type="term" value="P:methylation"/>
    <property type="evidence" value="ECO:0007669"/>
    <property type="project" value="UniProtKB-KW"/>
</dbReference>
<organism evidence="2 3">
    <name type="scientific">Melittangium boletus DSM 14713</name>
    <dbReference type="NCBI Taxonomy" id="1294270"/>
    <lineage>
        <taxon>Bacteria</taxon>
        <taxon>Pseudomonadati</taxon>
        <taxon>Myxococcota</taxon>
        <taxon>Myxococcia</taxon>
        <taxon>Myxococcales</taxon>
        <taxon>Cystobacterineae</taxon>
        <taxon>Archangiaceae</taxon>
        <taxon>Melittangium</taxon>
    </lineage>
</organism>
<dbReference type="InterPro" id="IPR053201">
    <property type="entry name" value="Flavunoidine_N-MTase"/>
</dbReference>
<accession>A0A250IFJ5</accession>
<dbReference type="KEGG" id="mbd:MEBOL_003397"/>
<dbReference type="PROSITE" id="PS50280">
    <property type="entry name" value="SET"/>
    <property type="match status" value="1"/>
</dbReference>
<gene>
    <name evidence="2" type="ORF">MEBOL_003397</name>
</gene>
<dbReference type="GO" id="GO:0008168">
    <property type="term" value="F:methyltransferase activity"/>
    <property type="evidence" value="ECO:0007669"/>
    <property type="project" value="UniProtKB-KW"/>
</dbReference>
<evidence type="ECO:0000313" key="2">
    <source>
        <dbReference type="EMBL" id="ATB29942.1"/>
    </source>
</evidence>
<reference evidence="2 3" key="1">
    <citation type="submission" date="2017-06" db="EMBL/GenBank/DDBJ databases">
        <authorList>
            <person name="Kim H.J."/>
            <person name="Triplett B.A."/>
        </authorList>
    </citation>
    <scope>NUCLEOTIDE SEQUENCE [LARGE SCALE GENOMIC DNA]</scope>
    <source>
        <strain evidence="2 3">DSM 14713</strain>
    </source>
</reference>
<sequence>MEKVFVAECRLGRGLFAEVPLKRGEVILTFAGQVLSLREVMGRPDSFNMLQIGRGEYLDLESPGLYGNHSCEPNAGLRDNTTLVAMRDILAGEEIQYDYSTTMSEDLETMECRCCTRSCRGVVRDFRYLPPEVRHRYLSLGLVPDFILEEQTVPLPLFAEEGLAGS</sequence>
<dbReference type="SMART" id="SM00317">
    <property type="entry name" value="SET"/>
    <property type="match status" value="1"/>
</dbReference>
<keyword evidence="2" id="KW-0808">Transferase</keyword>
<keyword evidence="3" id="KW-1185">Reference proteome</keyword>
<dbReference type="Gene3D" id="2.170.270.10">
    <property type="entry name" value="SET domain"/>
    <property type="match status" value="1"/>
</dbReference>
<name>A0A250IFJ5_9BACT</name>
<dbReference type="InterPro" id="IPR046341">
    <property type="entry name" value="SET_dom_sf"/>
</dbReference>
<dbReference type="OrthoDB" id="9790349at2"/>
<feature type="domain" description="SET" evidence="1">
    <location>
        <begin position="2"/>
        <end position="100"/>
    </location>
</feature>
<keyword evidence="2" id="KW-0489">Methyltransferase</keyword>
<dbReference type="Proteomes" id="UP000217289">
    <property type="component" value="Chromosome"/>
</dbReference>
<protein>
    <submittedName>
        <fullName evidence="2">SET domain-containing protein-lysine N-methyltransferase</fullName>
    </submittedName>
</protein>
<proteinExistence type="predicted"/>
<dbReference type="AlphaFoldDB" id="A0A250IFJ5"/>
<dbReference type="PANTHER" id="PTHR12350">
    <property type="entry name" value="HISTONE-LYSINE N-METHYLTRANSFERASE-RELATED"/>
    <property type="match status" value="1"/>
</dbReference>
<evidence type="ECO:0000259" key="1">
    <source>
        <dbReference type="PROSITE" id="PS50280"/>
    </source>
</evidence>
<dbReference type="Pfam" id="PF00856">
    <property type="entry name" value="SET"/>
    <property type="match status" value="1"/>
</dbReference>
<dbReference type="RefSeq" id="WP_095978449.1">
    <property type="nucleotide sequence ID" value="NZ_CP022163.1"/>
</dbReference>
<dbReference type="EMBL" id="CP022163">
    <property type="protein sequence ID" value="ATB29942.1"/>
    <property type="molecule type" value="Genomic_DNA"/>
</dbReference>
<dbReference type="PANTHER" id="PTHR12350:SF19">
    <property type="entry name" value="SET DOMAIN-CONTAINING PROTEIN"/>
    <property type="match status" value="1"/>
</dbReference>
<dbReference type="InterPro" id="IPR001214">
    <property type="entry name" value="SET_dom"/>
</dbReference>